<keyword evidence="3" id="KW-0448">Lipopolysaccharide biosynthesis</keyword>
<dbReference type="EMBL" id="CP002154">
    <property type="protein sequence ID" value="ADM40171.1"/>
    <property type="molecule type" value="Genomic_DNA"/>
</dbReference>
<evidence type="ECO:0000256" key="6">
    <source>
        <dbReference type="ARBA" id="ARBA00066496"/>
    </source>
</evidence>
<dbReference type="PANTHER" id="PTHR30160:SF1">
    <property type="entry name" value="LIPOPOLYSACCHARIDE 1,2-N-ACETYLGLUCOSAMINETRANSFERASE-RELATED"/>
    <property type="match status" value="1"/>
</dbReference>
<dbReference type="PATRIC" id="fig|718251.5.peg.48"/>
<evidence type="ECO:0000256" key="3">
    <source>
        <dbReference type="ARBA" id="ARBA00022985"/>
    </source>
</evidence>
<dbReference type="Proteomes" id="UP000002230">
    <property type="component" value="Chromosome"/>
</dbReference>
<evidence type="ECO:0000256" key="8">
    <source>
        <dbReference type="ARBA" id="ARBA00075031"/>
    </source>
</evidence>
<dbReference type="GO" id="GO:0008713">
    <property type="term" value="F:ADP-heptose-lipopolysaccharide heptosyltransferase activity"/>
    <property type="evidence" value="ECO:0007669"/>
    <property type="project" value="TreeGrafter"/>
</dbReference>
<keyword evidence="2 9" id="KW-0808">Transferase</keyword>
<evidence type="ECO:0000256" key="4">
    <source>
        <dbReference type="ARBA" id="ARBA00051137"/>
    </source>
</evidence>
<name>A0A0H3DQ75_EDWTF</name>
<comment type="catalytic activity">
    <reaction evidence="4">
        <text>L-alpha-D-Hep-(1-&gt;3)-4-O-phospho-L-alpha-D-Hep-(1-&gt;5)-[alpha-Kdo-(2-&gt;4)]-alpha-Kdo-(2-&gt;6)-lipid A (E. coli) + ADP-L-glycero-beta-D-manno-heptose = L-alpha-D-Hep-(1-&gt;7)-L-alpha-D-Hep-(1-&gt;3)-4-O-phospho-L-alpha-D-Hep-(1-&gt;5)-[alpha-Kdo-(2-&gt;4)]-alpha-Kdo-(2-&gt;6)-lipid A (E. coli) + ADP + H(+)</text>
        <dbReference type="Rhea" id="RHEA:74099"/>
        <dbReference type="ChEBI" id="CHEBI:15378"/>
        <dbReference type="ChEBI" id="CHEBI:61506"/>
        <dbReference type="ChEBI" id="CHEBI:193075"/>
        <dbReference type="ChEBI" id="CHEBI:193076"/>
        <dbReference type="ChEBI" id="CHEBI:456216"/>
        <dbReference type="EC" id="2.4.99.25"/>
    </reaction>
</comment>
<gene>
    <name evidence="9" type="ordered locus">ETAF_0048</name>
</gene>
<keyword evidence="1 9" id="KW-0328">Glycosyltransferase</keyword>
<reference evidence="10" key="1">
    <citation type="submission" date="2010-08" db="EMBL/GenBank/DDBJ databases">
        <title>Genome comparisons of Edwardsiella bacteria analysed using deep sequencing technology.</title>
        <authorList>
            <person name="van Soest J.J."/>
            <person name="Henkel C.V."/>
            <person name="Jansen H.J."/>
            <person name="van den Hondel C.A.M.J.J."/>
            <person name="Bloemberg G.V."/>
            <person name="Meijer A.H."/>
            <person name="Spaink H.P."/>
        </authorList>
    </citation>
    <scope>NUCLEOTIDE SEQUENCE [LARGE SCALE GENOMIC DNA]</scope>
    <source>
        <strain evidence="10">FL6-60</strain>
    </source>
</reference>
<sequence>MVSNSTLPAAFSPQRILVIKLRHHGDMLLVTPVISTLKRHYPSAQIDVLLYAETRDMLSANQDIHQLYCIDRQWKKQGVRHQLSQEWRLLRTLRAQRYDLVVNLADQWRSAIVTALSAAPVRIGFDFTKRRHPLWRTSHTHLASTAEHGKQHTVEQNLSILAPLGLADDDSRVTMGYSEQDWQSASALIPTAWQAGYVVIQPTSRWFFKCWQEARMSEVINALSQAGYPILLTSGPDARERAMIDAIMQGCPTAQVTSLAGQLTLRQLAAIIDHARLFIGVDSVPMHMAAALQTPLVALFGPSKLVFWRPWQARGDVIWAGDFGTLPDPDAIDTQTAERYLDLIPSSAVIAAAKRLLE</sequence>
<dbReference type="FunFam" id="3.40.50.2000:FF:000191">
    <property type="entry name" value="Lipopolysaccharide core heptosyltransferase RfaQ"/>
    <property type="match status" value="1"/>
</dbReference>
<dbReference type="Pfam" id="PF01075">
    <property type="entry name" value="Glyco_transf_9"/>
    <property type="match status" value="1"/>
</dbReference>
<dbReference type="PANTHER" id="PTHR30160">
    <property type="entry name" value="TETRAACYLDISACCHARIDE 4'-KINASE-RELATED"/>
    <property type="match status" value="1"/>
</dbReference>
<proteinExistence type="predicted"/>
<evidence type="ECO:0000313" key="9">
    <source>
        <dbReference type="EMBL" id="ADM40171.1"/>
    </source>
</evidence>
<dbReference type="CDD" id="cd03789">
    <property type="entry name" value="GT9_LPS_heptosyltransferase"/>
    <property type="match status" value="1"/>
</dbReference>
<reference evidence="9 10" key="2">
    <citation type="journal article" date="2011" name="BMC Immunol.">
        <title>Comparison of static immersion and intravenous injection systems for exposure of zebrafish embryos to the natural pathogen Edwardsiella tarda.</title>
        <authorList>
            <person name="van Soest J.J."/>
            <person name="Stockhammer O.W."/>
            <person name="Ordas A."/>
            <person name="Bloemberg G.V."/>
            <person name="Spaink H.P."/>
            <person name="Meijer A.H."/>
        </authorList>
    </citation>
    <scope>NUCLEOTIDE SEQUENCE [LARGE SCALE GENOMIC DNA]</scope>
    <source>
        <strain evidence="9 10">FL6-60</strain>
    </source>
</reference>
<dbReference type="KEGG" id="etd:ETAF_0048"/>
<dbReference type="InterPro" id="IPR051199">
    <property type="entry name" value="LPS_LOS_Heptosyltrfase"/>
</dbReference>
<evidence type="ECO:0000256" key="5">
    <source>
        <dbReference type="ARBA" id="ARBA00051369"/>
    </source>
</evidence>
<dbReference type="AlphaFoldDB" id="A0A0H3DQ75"/>
<dbReference type="NCBIfam" id="TIGR02201">
    <property type="entry name" value="heptsyl_trn_III"/>
    <property type="match status" value="1"/>
</dbReference>
<protein>
    <recommendedName>
        <fullName evidence="7">Lipopolysaccharide heptosyltransferase 3</fullName>
        <ecNumber evidence="6">2.4.99.25</ecNumber>
    </recommendedName>
    <alternativeName>
        <fullName evidence="8">ADP-heptose:lipopolysaccharide heptosyltransferase III</fullName>
    </alternativeName>
</protein>
<dbReference type="SUPFAM" id="SSF53756">
    <property type="entry name" value="UDP-Glycosyltransferase/glycogen phosphorylase"/>
    <property type="match status" value="1"/>
</dbReference>
<dbReference type="HOGENOM" id="CLU_038371_3_2_6"/>
<dbReference type="GO" id="GO:0005829">
    <property type="term" value="C:cytosol"/>
    <property type="evidence" value="ECO:0007669"/>
    <property type="project" value="TreeGrafter"/>
</dbReference>
<evidence type="ECO:0000313" key="10">
    <source>
        <dbReference type="Proteomes" id="UP000002230"/>
    </source>
</evidence>
<dbReference type="EC" id="2.4.99.25" evidence="6"/>
<comment type="catalytic activity">
    <reaction evidence="5">
        <text>an L-alpha-D-Hep-(1-&gt;3)-4-O-phospho-L-alpha-D-Hep-(1-&gt;5)-[alpha-Kdo-(2-&gt;4)]-alpha-Kdo-(2-&gt;6)-lipid A + ADP-L-glycero-beta-D-manno-heptose = an L-alpha-D-Hep-(1-&gt;7)-L-alpha-D-Hep-(1-&gt;3)-4-O-phospho-L-alpha-D-Hep-(1-&gt;5)-[alpha-Kdo-(2-&gt;4)]-alpha-Kdo-(2-&gt;6)-lipid A + ADP + H(+)</text>
        <dbReference type="Rhea" id="RHEA:74095"/>
        <dbReference type="ChEBI" id="CHEBI:15378"/>
        <dbReference type="ChEBI" id="CHEBI:61506"/>
        <dbReference type="ChEBI" id="CHEBI:193070"/>
        <dbReference type="ChEBI" id="CHEBI:193071"/>
        <dbReference type="ChEBI" id="CHEBI:456216"/>
        <dbReference type="EC" id="2.4.99.25"/>
    </reaction>
</comment>
<organism evidence="9 10">
    <name type="scientific">Edwardsiella tarda (strain FL6-60)</name>
    <dbReference type="NCBI Taxonomy" id="718251"/>
    <lineage>
        <taxon>Bacteria</taxon>
        <taxon>Pseudomonadati</taxon>
        <taxon>Pseudomonadota</taxon>
        <taxon>Gammaproteobacteria</taxon>
        <taxon>Enterobacterales</taxon>
        <taxon>Hafniaceae</taxon>
        <taxon>Edwardsiella</taxon>
    </lineage>
</organism>
<evidence type="ECO:0000256" key="7">
    <source>
        <dbReference type="ARBA" id="ARBA00074396"/>
    </source>
</evidence>
<dbReference type="InterPro" id="IPR002201">
    <property type="entry name" value="Glyco_trans_9"/>
</dbReference>
<accession>A0A0H3DQ75</accession>
<dbReference type="InterPro" id="IPR011916">
    <property type="entry name" value="LipoPS_heptosylTferase-III"/>
</dbReference>
<keyword evidence="10" id="KW-1185">Reference proteome</keyword>
<dbReference type="GO" id="GO:0009244">
    <property type="term" value="P:lipopolysaccharide core region biosynthetic process"/>
    <property type="evidence" value="ECO:0007669"/>
    <property type="project" value="TreeGrafter"/>
</dbReference>
<evidence type="ECO:0000256" key="2">
    <source>
        <dbReference type="ARBA" id="ARBA00022679"/>
    </source>
</evidence>
<dbReference type="Gene3D" id="3.40.50.2000">
    <property type="entry name" value="Glycogen Phosphorylase B"/>
    <property type="match status" value="2"/>
</dbReference>
<evidence type="ECO:0000256" key="1">
    <source>
        <dbReference type="ARBA" id="ARBA00022676"/>
    </source>
</evidence>